<feature type="domain" description="CusB-like beta-barrel" evidence="4">
    <location>
        <begin position="226"/>
        <end position="296"/>
    </location>
</feature>
<evidence type="ECO:0000313" key="7">
    <source>
        <dbReference type="Proteomes" id="UP000198901"/>
    </source>
</evidence>
<evidence type="ECO:0000313" key="6">
    <source>
        <dbReference type="EMBL" id="SDM66034.1"/>
    </source>
</evidence>
<dbReference type="NCBIfam" id="TIGR01730">
    <property type="entry name" value="RND_mfp"/>
    <property type="match status" value="1"/>
</dbReference>
<feature type="coiled-coil region" evidence="2">
    <location>
        <begin position="24"/>
        <end position="51"/>
    </location>
</feature>
<name>A0A1G9V1D1_9BACT</name>
<dbReference type="RefSeq" id="WP_093207013.1">
    <property type="nucleotide sequence ID" value="NZ_FNGS01000008.1"/>
</dbReference>
<dbReference type="AlphaFoldDB" id="A0A1G9V1D1"/>
<sequence>MKTQYIVLLTLTLAACSQKKEGGLDGKKAELAELQKQQGELNTKIQTLEAEILKLDPKKAEEAKVKSVAVTPLAASTFKHLIEVQGTVDAKNNVSVSPQSSGVIKAVYVKEGDAVGVGTVLAKLDDDILRESIEETKNQLSLANTLYDKQKRLWDQQIGTEIQYLQAKNNKESLEKRIATLQVQLGQSKVLAPIAGTVDQVDGKVGMMASPGVGILRVINLSSLKVVAKVADSYVANVRRGDAVTIRFPDLQKEIQAKVSFVSTAVDPLSRTFTIEALLPASKDLKPNMLAQVLINDVTKNNALIIDQNLIQNTENGQIVYVAVSEGNKKVAKARTVKTGLSYAGKIEITEGLKAGDELITIGYQELTDGQPISY</sequence>
<evidence type="ECO:0000259" key="3">
    <source>
        <dbReference type="Pfam" id="PF25893"/>
    </source>
</evidence>
<dbReference type="Proteomes" id="UP000198901">
    <property type="component" value="Unassembled WGS sequence"/>
</dbReference>
<dbReference type="GO" id="GO:0015562">
    <property type="term" value="F:efflux transmembrane transporter activity"/>
    <property type="evidence" value="ECO:0007669"/>
    <property type="project" value="TreeGrafter"/>
</dbReference>
<dbReference type="EMBL" id="FNGS01000008">
    <property type="protein sequence ID" value="SDM66034.1"/>
    <property type="molecule type" value="Genomic_DNA"/>
</dbReference>
<evidence type="ECO:0000256" key="1">
    <source>
        <dbReference type="ARBA" id="ARBA00009477"/>
    </source>
</evidence>
<dbReference type="SUPFAM" id="SSF111369">
    <property type="entry name" value="HlyD-like secretion proteins"/>
    <property type="match status" value="1"/>
</dbReference>
<evidence type="ECO:0000259" key="4">
    <source>
        <dbReference type="Pfam" id="PF25954"/>
    </source>
</evidence>
<gene>
    <name evidence="6" type="ORF">SAMN04488090_3931</name>
</gene>
<protein>
    <submittedName>
        <fullName evidence="6">RND family efflux transporter, MFP subunit</fullName>
    </submittedName>
</protein>
<dbReference type="Gene3D" id="2.40.420.20">
    <property type="match status" value="1"/>
</dbReference>
<dbReference type="STRING" id="563176.SAMN04488090_3931"/>
<feature type="domain" description="CzcB-like alpha-helical hairpin" evidence="3">
    <location>
        <begin position="133"/>
        <end position="185"/>
    </location>
</feature>
<dbReference type="Gene3D" id="2.40.50.100">
    <property type="match status" value="1"/>
</dbReference>
<keyword evidence="2" id="KW-0175">Coiled coil</keyword>
<dbReference type="Pfam" id="PF25967">
    <property type="entry name" value="RND-MFP_C"/>
    <property type="match status" value="1"/>
</dbReference>
<reference evidence="6 7" key="1">
    <citation type="submission" date="2016-10" db="EMBL/GenBank/DDBJ databases">
        <authorList>
            <person name="de Groot N.N."/>
        </authorList>
    </citation>
    <scope>NUCLEOTIDE SEQUENCE [LARGE SCALE GENOMIC DNA]</scope>
    <source>
        <strain evidence="6 7">DSM 21668</strain>
    </source>
</reference>
<dbReference type="PANTHER" id="PTHR30469:SF15">
    <property type="entry name" value="HLYD FAMILY OF SECRETION PROTEINS"/>
    <property type="match status" value="1"/>
</dbReference>
<dbReference type="InterPro" id="IPR058648">
    <property type="entry name" value="HH_CzcB-like"/>
</dbReference>
<accession>A0A1G9V1D1</accession>
<dbReference type="InterPro" id="IPR058792">
    <property type="entry name" value="Beta-barrel_RND_2"/>
</dbReference>
<dbReference type="Gene3D" id="1.10.287.470">
    <property type="entry name" value="Helix hairpin bin"/>
    <property type="match status" value="1"/>
</dbReference>
<feature type="domain" description="Multidrug resistance protein MdtA-like C-terminal permuted SH3" evidence="5">
    <location>
        <begin position="302"/>
        <end position="365"/>
    </location>
</feature>
<evidence type="ECO:0000259" key="5">
    <source>
        <dbReference type="Pfam" id="PF25967"/>
    </source>
</evidence>
<dbReference type="PANTHER" id="PTHR30469">
    <property type="entry name" value="MULTIDRUG RESISTANCE PROTEIN MDTA"/>
    <property type="match status" value="1"/>
</dbReference>
<dbReference type="PROSITE" id="PS51257">
    <property type="entry name" value="PROKAR_LIPOPROTEIN"/>
    <property type="match status" value="1"/>
</dbReference>
<dbReference type="Pfam" id="PF25954">
    <property type="entry name" value="Beta-barrel_RND_2"/>
    <property type="match status" value="1"/>
</dbReference>
<evidence type="ECO:0000256" key="2">
    <source>
        <dbReference type="SAM" id="Coils"/>
    </source>
</evidence>
<comment type="similarity">
    <text evidence="1">Belongs to the membrane fusion protein (MFP) (TC 8.A.1) family.</text>
</comment>
<dbReference type="InterPro" id="IPR058627">
    <property type="entry name" value="MdtA-like_C"/>
</dbReference>
<dbReference type="Gene3D" id="2.40.30.170">
    <property type="match status" value="1"/>
</dbReference>
<dbReference type="Pfam" id="PF25893">
    <property type="entry name" value="HH_CzcB"/>
    <property type="match status" value="1"/>
</dbReference>
<dbReference type="OrthoDB" id="9806939at2"/>
<dbReference type="InterPro" id="IPR006143">
    <property type="entry name" value="RND_pump_MFP"/>
</dbReference>
<dbReference type="GO" id="GO:1990281">
    <property type="term" value="C:efflux pump complex"/>
    <property type="evidence" value="ECO:0007669"/>
    <property type="project" value="TreeGrafter"/>
</dbReference>
<keyword evidence="7" id="KW-1185">Reference proteome</keyword>
<organism evidence="6 7">
    <name type="scientific">Siphonobacter aquaeclarae</name>
    <dbReference type="NCBI Taxonomy" id="563176"/>
    <lineage>
        <taxon>Bacteria</taxon>
        <taxon>Pseudomonadati</taxon>
        <taxon>Bacteroidota</taxon>
        <taxon>Cytophagia</taxon>
        <taxon>Cytophagales</taxon>
        <taxon>Cytophagaceae</taxon>
        <taxon>Siphonobacter</taxon>
    </lineage>
</organism>
<proteinExistence type="inferred from homology"/>